<comment type="caution">
    <text evidence="1">The sequence shown here is derived from an EMBL/GenBank/DDBJ whole genome shotgun (WGS) entry which is preliminary data.</text>
</comment>
<accession>A0A0L6UMY8</accession>
<reference evidence="1 2" key="1">
    <citation type="submission" date="2015-08" db="EMBL/GenBank/DDBJ databases">
        <title>Next Generation Sequencing and Analysis of the Genome of Puccinia sorghi L Schw, the Causal Agent of Maize Common Rust.</title>
        <authorList>
            <person name="Rochi L."/>
            <person name="Burguener G."/>
            <person name="Darino M."/>
            <person name="Turjanski A."/>
            <person name="Kreff E."/>
            <person name="Dieguez M.J."/>
            <person name="Sacco F."/>
        </authorList>
    </citation>
    <scope>NUCLEOTIDE SEQUENCE [LARGE SCALE GENOMIC DNA]</scope>
    <source>
        <strain evidence="1 2">RO10H11247</strain>
    </source>
</reference>
<sequence length="384" mass="43407">MLHLKWISGCDLIFNEVSHARVKESDFNGSLKNQEIANRGIFGHSLKSLLFESTRKSGVSLLITNNWPPLKMAKRIKTYVVYLVGKNRRKTKDREKWIETGDHYVLIQKSTPENRSKENTEITRGEEELLIRSLRSFCDLSGSDWVLLKINYLFNLEYNRITTQLLHTSCIADGLFIYTWSLLESFTVSKAENCIWFQSLNVKLSLVEFCVLNLIISESINHSVVEKKKQNCPISCRSMCLFSQGETLSDCFPFQRSFGKVEEFKSRVVPEGDAGETRAGRALGGPEGQSNWGNAEGNGKLAGNRRCRNAGSCGGEGKSCGSFCIYLILSSTTTKSGEKLGVKLLNTHRRRTLSYLLRHKGGFIIRVSHPNKLTIILEFLTLLF</sequence>
<protein>
    <submittedName>
        <fullName evidence="1">Uncharacterized protein</fullName>
    </submittedName>
</protein>
<organism evidence="1 2">
    <name type="scientific">Puccinia sorghi</name>
    <dbReference type="NCBI Taxonomy" id="27349"/>
    <lineage>
        <taxon>Eukaryota</taxon>
        <taxon>Fungi</taxon>
        <taxon>Dikarya</taxon>
        <taxon>Basidiomycota</taxon>
        <taxon>Pucciniomycotina</taxon>
        <taxon>Pucciniomycetes</taxon>
        <taxon>Pucciniales</taxon>
        <taxon>Pucciniaceae</taxon>
        <taxon>Puccinia</taxon>
    </lineage>
</organism>
<evidence type="ECO:0000313" key="1">
    <source>
        <dbReference type="EMBL" id="KNZ49879.1"/>
    </source>
</evidence>
<keyword evidence="2" id="KW-1185">Reference proteome</keyword>
<evidence type="ECO:0000313" key="2">
    <source>
        <dbReference type="Proteomes" id="UP000037035"/>
    </source>
</evidence>
<proteinExistence type="predicted"/>
<dbReference type="Proteomes" id="UP000037035">
    <property type="component" value="Unassembled WGS sequence"/>
</dbReference>
<name>A0A0L6UMY8_9BASI</name>
<dbReference type="AlphaFoldDB" id="A0A0L6UMY8"/>
<gene>
    <name evidence="1" type="ORF">VP01_4725g1</name>
</gene>
<dbReference type="EMBL" id="LAVV01009862">
    <property type="protein sequence ID" value="KNZ49879.1"/>
    <property type="molecule type" value="Genomic_DNA"/>
</dbReference>
<dbReference type="VEuPathDB" id="FungiDB:VP01_4725g1"/>